<feature type="transmembrane region" description="Helical" evidence="6">
    <location>
        <begin position="102"/>
        <end position="123"/>
    </location>
</feature>
<sequence>MATAPFLIAIWALLLTPGPTNTLMALAGAQGGWRSTLRLVPAELAAYLLMGLPAALIGADAMAQWPDLARILKFGAALWIFYLAIILWRMPSGRVAAQPVGIARLFITTLLNPKGLVVGLVLLPSPRDPQFGPHLMLFGASVILAASLWAGLGARAGRGESGGDARWLRHIAGSWLALLSGGLLLGAMTH</sequence>
<proteinExistence type="predicted"/>
<evidence type="ECO:0000256" key="6">
    <source>
        <dbReference type="SAM" id="Phobius"/>
    </source>
</evidence>
<keyword evidence="5 6" id="KW-0472">Membrane</keyword>
<comment type="subcellular location">
    <subcellularLocation>
        <location evidence="1">Cell membrane</location>
        <topology evidence="1">Multi-pass membrane protein</topology>
    </subcellularLocation>
</comment>
<feature type="transmembrane region" description="Helical" evidence="6">
    <location>
        <begin position="135"/>
        <end position="155"/>
    </location>
</feature>
<organism evidence="7 8">
    <name type="scientific">Sphingobium terrigena</name>
    <dbReference type="NCBI Taxonomy" id="2304063"/>
    <lineage>
        <taxon>Bacteria</taxon>
        <taxon>Pseudomonadati</taxon>
        <taxon>Pseudomonadota</taxon>
        <taxon>Alphaproteobacteria</taxon>
        <taxon>Sphingomonadales</taxon>
        <taxon>Sphingomonadaceae</taxon>
        <taxon>Sphingobium</taxon>
    </lineage>
</organism>
<feature type="transmembrane region" description="Helical" evidence="6">
    <location>
        <begin position="71"/>
        <end position="90"/>
    </location>
</feature>
<evidence type="ECO:0000256" key="3">
    <source>
        <dbReference type="ARBA" id="ARBA00022692"/>
    </source>
</evidence>
<evidence type="ECO:0000256" key="4">
    <source>
        <dbReference type="ARBA" id="ARBA00022989"/>
    </source>
</evidence>
<gene>
    <name evidence="7" type="ORF">D0Z70_12530</name>
</gene>
<dbReference type="Proteomes" id="UP000283469">
    <property type="component" value="Unassembled WGS sequence"/>
</dbReference>
<dbReference type="InterPro" id="IPR001123">
    <property type="entry name" value="LeuE-type"/>
</dbReference>
<comment type="caution">
    <text evidence="7">The sequence shown here is derived from an EMBL/GenBank/DDBJ whole genome shotgun (WGS) entry which is preliminary data.</text>
</comment>
<reference evidence="7 8" key="1">
    <citation type="submission" date="2018-08" db="EMBL/GenBank/DDBJ databases">
        <title>Sphingobium sp. EO9.</title>
        <authorList>
            <person name="Park Y."/>
            <person name="Kim K.H."/>
            <person name="Jeon C.O."/>
        </authorList>
    </citation>
    <scope>NUCLEOTIDE SEQUENCE [LARGE SCALE GENOMIC DNA]</scope>
    <source>
        <strain evidence="7 8">EO9</strain>
    </source>
</reference>
<evidence type="ECO:0000256" key="2">
    <source>
        <dbReference type="ARBA" id="ARBA00022475"/>
    </source>
</evidence>
<keyword evidence="4 6" id="KW-1133">Transmembrane helix</keyword>
<name>A0A418YRM6_9SPHN</name>
<evidence type="ECO:0000256" key="1">
    <source>
        <dbReference type="ARBA" id="ARBA00004651"/>
    </source>
</evidence>
<evidence type="ECO:0000313" key="7">
    <source>
        <dbReference type="EMBL" id="RJG54334.1"/>
    </source>
</evidence>
<evidence type="ECO:0000313" key="8">
    <source>
        <dbReference type="Proteomes" id="UP000283469"/>
    </source>
</evidence>
<evidence type="ECO:0000256" key="5">
    <source>
        <dbReference type="ARBA" id="ARBA00023136"/>
    </source>
</evidence>
<keyword evidence="2" id="KW-1003">Cell membrane</keyword>
<dbReference type="PANTHER" id="PTHR30086">
    <property type="entry name" value="ARGININE EXPORTER PROTEIN ARGO"/>
    <property type="match status" value="1"/>
</dbReference>
<keyword evidence="3 6" id="KW-0812">Transmembrane</keyword>
<feature type="transmembrane region" description="Helical" evidence="6">
    <location>
        <begin position="167"/>
        <end position="187"/>
    </location>
</feature>
<dbReference type="GO" id="GO:0005886">
    <property type="term" value="C:plasma membrane"/>
    <property type="evidence" value="ECO:0007669"/>
    <property type="project" value="UniProtKB-SubCell"/>
</dbReference>
<protein>
    <recommendedName>
        <fullName evidence="9">Threonine transporter RhtB</fullName>
    </recommendedName>
</protein>
<accession>A0A418YRM6</accession>
<feature type="transmembrane region" description="Helical" evidence="6">
    <location>
        <begin position="39"/>
        <end position="59"/>
    </location>
</feature>
<dbReference type="PANTHER" id="PTHR30086:SF20">
    <property type="entry name" value="ARGININE EXPORTER PROTEIN ARGO-RELATED"/>
    <property type="match status" value="1"/>
</dbReference>
<dbReference type="GO" id="GO:0015171">
    <property type="term" value="F:amino acid transmembrane transporter activity"/>
    <property type="evidence" value="ECO:0007669"/>
    <property type="project" value="TreeGrafter"/>
</dbReference>
<keyword evidence="8" id="KW-1185">Reference proteome</keyword>
<evidence type="ECO:0008006" key="9">
    <source>
        <dbReference type="Google" id="ProtNLM"/>
    </source>
</evidence>
<dbReference type="GO" id="GO:0033228">
    <property type="term" value="P:cysteine export across plasma membrane"/>
    <property type="evidence" value="ECO:0007669"/>
    <property type="project" value="TreeGrafter"/>
</dbReference>
<dbReference type="AlphaFoldDB" id="A0A418YRM6"/>
<dbReference type="RefSeq" id="WP_119746904.1">
    <property type="nucleotide sequence ID" value="NZ_QVRA01000010.1"/>
</dbReference>
<dbReference type="EMBL" id="QVRA01000010">
    <property type="protein sequence ID" value="RJG54334.1"/>
    <property type="molecule type" value="Genomic_DNA"/>
</dbReference>
<dbReference type="OrthoDB" id="6710777at2"/>